<accession>A0A6J8CT58</accession>
<name>A0A6J8CT58_MYTCO</name>
<dbReference type="EMBL" id="CACVKT020006043">
    <property type="protein sequence ID" value="CAC5399653.1"/>
    <property type="molecule type" value="Genomic_DNA"/>
</dbReference>
<keyword evidence="2" id="KW-1185">Reference proteome</keyword>
<organism evidence="1 2">
    <name type="scientific">Mytilus coruscus</name>
    <name type="common">Sea mussel</name>
    <dbReference type="NCBI Taxonomy" id="42192"/>
    <lineage>
        <taxon>Eukaryota</taxon>
        <taxon>Metazoa</taxon>
        <taxon>Spiralia</taxon>
        <taxon>Lophotrochozoa</taxon>
        <taxon>Mollusca</taxon>
        <taxon>Bivalvia</taxon>
        <taxon>Autobranchia</taxon>
        <taxon>Pteriomorphia</taxon>
        <taxon>Mytilida</taxon>
        <taxon>Mytiloidea</taxon>
        <taxon>Mytilidae</taxon>
        <taxon>Mytilinae</taxon>
        <taxon>Mytilus</taxon>
    </lineage>
</organism>
<dbReference type="OrthoDB" id="6133053at2759"/>
<sequence>MECSFSQYSRITCNTNFNIKPSSQICYFLSCLDNIEAHPSQNRIKPSSLCNELELIKFRAGLFEQEIDQFTICPNHRYYLGKGWKASKLCMLKPPLQTCNGKRKIEKATVTVQQSRDILGKFGIFIPVGAGVCRKCRSDMVHVTQCLHVPVNTYSENNTVSEEYHDDQVLAFKQYQIGKGVKIVNTSFHIYDDFPSVTILKSNSSDDVVKGLKLIASGIGDDENNKKKMGRKGFLKIYF</sequence>
<proteinExistence type="predicted"/>
<gene>
    <name evidence="1" type="ORF">MCOR_33897</name>
</gene>
<evidence type="ECO:0000313" key="1">
    <source>
        <dbReference type="EMBL" id="CAC5399653.1"/>
    </source>
</evidence>
<protein>
    <submittedName>
        <fullName evidence="1">Uncharacterized protein</fullName>
    </submittedName>
</protein>
<evidence type="ECO:0000313" key="2">
    <source>
        <dbReference type="Proteomes" id="UP000507470"/>
    </source>
</evidence>
<dbReference type="Proteomes" id="UP000507470">
    <property type="component" value="Unassembled WGS sequence"/>
</dbReference>
<reference evidence="1 2" key="1">
    <citation type="submission" date="2020-06" db="EMBL/GenBank/DDBJ databases">
        <authorList>
            <person name="Li R."/>
            <person name="Bekaert M."/>
        </authorList>
    </citation>
    <scope>NUCLEOTIDE SEQUENCE [LARGE SCALE GENOMIC DNA]</scope>
    <source>
        <strain evidence="2">wild</strain>
    </source>
</reference>
<dbReference type="AlphaFoldDB" id="A0A6J8CT58"/>